<dbReference type="EMBL" id="JACHCB010000002">
    <property type="protein sequence ID" value="MBB6108423.1"/>
    <property type="molecule type" value="Genomic_DNA"/>
</dbReference>
<gene>
    <name evidence="3" type="ORF">HDF22_004175</name>
    <name evidence="2" type="ORF">HDF23_001158</name>
</gene>
<dbReference type="EMBL" id="JACHCA010000012">
    <property type="protein sequence ID" value="MBB6130038.1"/>
    <property type="molecule type" value="Genomic_DNA"/>
</dbReference>
<evidence type="ECO:0000256" key="1">
    <source>
        <dbReference type="SAM" id="MobiDB-lite"/>
    </source>
</evidence>
<reference evidence="4 5" key="1">
    <citation type="submission" date="2020-08" db="EMBL/GenBank/DDBJ databases">
        <title>Genomic Encyclopedia of Type Strains, Phase IV (KMG-V): Genome sequencing to study the core and pangenomes of soil and plant-associated prokaryotes.</title>
        <authorList>
            <person name="Whitman W."/>
        </authorList>
    </citation>
    <scope>NUCLEOTIDE SEQUENCE [LARGE SCALE GENOMIC DNA]</scope>
    <source>
        <strain evidence="2 4">ANJLi2</strain>
        <strain evidence="3 5">MP601</strain>
    </source>
</reference>
<dbReference type="OrthoDB" id="709278at2"/>
<protein>
    <submittedName>
        <fullName evidence="3">Uncharacterized protein</fullName>
    </submittedName>
</protein>
<accession>A0A1N6SC11</accession>
<dbReference type="RefSeq" id="WP_076371282.1">
    <property type="nucleotide sequence ID" value="NZ_FTMG01000002.1"/>
</dbReference>
<dbReference type="STRING" id="354630.SAMN05421821_102339"/>
<sequence length="147" mass="16118">MDVSIKNITDLQEEIARIRIIEAQQGQELGKRFNSPSAIFASIMSLINSGNRKDGDDHPGIFNQDFFGLLSRIVLPVTLNKTLFKRSNFLVKTLVGLVSQKASNYISSDAIHGLWDKVKSAVHSAISSKAETPRKGGMPNVPPPVVM</sequence>
<feature type="region of interest" description="Disordered" evidence="1">
    <location>
        <begin position="126"/>
        <end position="147"/>
    </location>
</feature>
<dbReference type="Proteomes" id="UP000541583">
    <property type="component" value="Unassembled WGS sequence"/>
</dbReference>
<keyword evidence="4" id="KW-1185">Reference proteome</keyword>
<evidence type="ECO:0000313" key="4">
    <source>
        <dbReference type="Proteomes" id="UP000541583"/>
    </source>
</evidence>
<evidence type="ECO:0000313" key="3">
    <source>
        <dbReference type="EMBL" id="MBB6130038.1"/>
    </source>
</evidence>
<dbReference type="Proteomes" id="UP000548326">
    <property type="component" value="Unassembled WGS sequence"/>
</dbReference>
<dbReference type="AlphaFoldDB" id="A0A1N6SC11"/>
<proteinExistence type="predicted"/>
<name>A0A1N6SC11_9SPHI</name>
<evidence type="ECO:0000313" key="5">
    <source>
        <dbReference type="Proteomes" id="UP000548326"/>
    </source>
</evidence>
<organism evidence="3 5">
    <name type="scientific">Mucilaginibacter lappiensis</name>
    <dbReference type="NCBI Taxonomy" id="354630"/>
    <lineage>
        <taxon>Bacteria</taxon>
        <taxon>Pseudomonadati</taxon>
        <taxon>Bacteroidota</taxon>
        <taxon>Sphingobacteriia</taxon>
        <taxon>Sphingobacteriales</taxon>
        <taxon>Sphingobacteriaceae</taxon>
        <taxon>Mucilaginibacter</taxon>
    </lineage>
</organism>
<comment type="caution">
    <text evidence="3">The sequence shown here is derived from an EMBL/GenBank/DDBJ whole genome shotgun (WGS) entry which is preliminary data.</text>
</comment>
<evidence type="ECO:0000313" key="2">
    <source>
        <dbReference type="EMBL" id="MBB6108423.1"/>
    </source>
</evidence>